<protein>
    <submittedName>
        <fullName evidence="1">Uncharacterized protein</fullName>
    </submittedName>
</protein>
<sequence length="119" mass="13391">MQRLSLGPTADFPVQYRIIGPNVGEIINISHEIRDILKNTHGTSDVQIDWGNRIISELFNLDAGKIVHFESNRIAIAQQMQAFLSGETVGTVFNADTHRRGNLTEGLYIGLDYEKVYFV</sequence>
<dbReference type="RefSeq" id="WP_070323107.1">
    <property type="nucleotide sequence ID" value="NZ_CP015164.1"/>
</dbReference>
<reference evidence="2" key="1">
    <citation type="submission" date="2016-04" db="EMBL/GenBank/DDBJ databases">
        <authorList>
            <person name="Jeon C.O."/>
            <person name="Cho G.Y."/>
            <person name="Jeong H.I."/>
            <person name="Kim K.H."/>
        </authorList>
    </citation>
    <scope>NUCLEOTIDE SEQUENCE [LARGE SCALE GENOMIC DNA]</scope>
    <source>
        <strain evidence="2">LMG 1590</strain>
    </source>
</reference>
<keyword evidence="2" id="KW-1185">Reference proteome</keyword>
<accession>A0A1D8QV86</accession>
<dbReference type="EMBL" id="CP015164">
    <property type="protein sequence ID" value="AOW46204.1"/>
    <property type="molecule type" value="Genomic_DNA"/>
</dbReference>
<name>A0A1D8QV86_9PROT</name>
<evidence type="ECO:0000313" key="1">
    <source>
        <dbReference type="EMBL" id="AOW46204.1"/>
    </source>
</evidence>
<dbReference type="KEGG" id="aasc:A4S02_04730"/>
<proteinExistence type="predicted"/>
<dbReference type="Proteomes" id="UP000175973">
    <property type="component" value="Chromosome"/>
</dbReference>
<dbReference type="AlphaFoldDB" id="A0A1D8QV86"/>
<organism evidence="1 2">
    <name type="scientific">Acetobacter ascendens</name>
    <dbReference type="NCBI Taxonomy" id="481146"/>
    <lineage>
        <taxon>Bacteria</taxon>
        <taxon>Pseudomonadati</taxon>
        <taxon>Pseudomonadota</taxon>
        <taxon>Alphaproteobacteria</taxon>
        <taxon>Acetobacterales</taxon>
        <taxon>Acetobacteraceae</taxon>
        <taxon>Acetobacter</taxon>
    </lineage>
</organism>
<evidence type="ECO:0000313" key="2">
    <source>
        <dbReference type="Proteomes" id="UP000175973"/>
    </source>
</evidence>
<gene>
    <name evidence="1" type="ORF">A4S02_04730</name>
</gene>